<dbReference type="RefSeq" id="WP_166936342.1">
    <property type="nucleotide sequence ID" value="NZ_BAAADD010000007.1"/>
</dbReference>
<dbReference type="EMBL" id="BAAADD010000007">
    <property type="protein sequence ID" value="GAA0576927.1"/>
    <property type="molecule type" value="Genomic_DNA"/>
</dbReference>
<sequence length="230" mass="25881">MKHKNSHLLVGYWSRLRAGRDVPDQTDIDPRSIKRLLPFVFILDAENPNRPIYRLAGTAMCERFGFELKGTGFLAHWEAQSSMALGSLLQQALHLKQPVCLTSIGATADCGMVELETVLLPIKFGENGPTRFLGMIQILSDMSQLHGRPIAFQRLAASQIIREDDPYSMTNTTLPPPPPPPVFRSHPRAPHLRLVVSHDRPANSNFRTATKTERMFQVFGPEPVEAWVEY</sequence>
<evidence type="ECO:0008006" key="3">
    <source>
        <dbReference type="Google" id="ProtNLM"/>
    </source>
</evidence>
<comment type="caution">
    <text evidence="1">The sequence shown here is derived from an EMBL/GenBank/DDBJ whole genome shotgun (WGS) entry which is preliminary data.</text>
</comment>
<keyword evidence="2" id="KW-1185">Reference proteome</keyword>
<organism evidence="1 2">
    <name type="scientific">Rhizomicrobium electricum</name>
    <dbReference type="NCBI Taxonomy" id="480070"/>
    <lineage>
        <taxon>Bacteria</taxon>
        <taxon>Pseudomonadati</taxon>
        <taxon>Pseudomonadota</taxon>
        <taxon>Alphaproteobacteria</taxon>
        <taxon>Micropepsales</taxon>
        <taxon>Micropepsaceae</taxon>
        <taxon>Rhizomicrobium</taxon>
    </lineage>
</organism>
<name>A0ABN1EXE0_9PROT</name>
<evidence type="ECO:0000313" key="2">
    <source>
        <dbReference type="Proteomes" id="UP001499951"/>
    </source>
</evidence>
<dbReference type="Pfam" id="PF07310">
    <property type="entry name" value="PAS_5"/>
    <property type="match status" value="1"/>
</dbReference>
<dbReference type="Proteomes" id="UP001499951">
    <property type="component" value="Unassembled WGS sequence"/>
</dbReference>
<protein>
    <recommendedName>
        <fullName evidence="3">PAS domain-containing protein</fullName>
    </recommendedName>
</protein>
<proteinExistence type="predicted"/>
<dbReference type="InterPro" id="IPR009922">
    <property type="entry name" value="DUF1457"/>
</dbReference>
<evidence type="ECO:0000313" key="1">
    <source>
        <dbReference type="EMBL" id="GAA0576927.1"/>
    </source>
</evidence>
<reference evidence="1 2" key="1">
    <citation type="journal article" date="2019" name="Int. J. Syst. Evol. Microbiol.">
        <title>The Global Catalogue of Microorganisms (GCM) 10K type strain sequencing project: providing services to taxonomists for standard genome sequencing and annotation.</title>
        <authorList>
            <consortium name="The Broad Institute Genomics Platform"/>
            <consortium name="The Broad Institute Genome Sequencing Center for Infectious Disease"/>
            <person name="Wu L."/>
            <person name="Ma J."/>
        </authorList>
    </citation>
    <scope>NUCLEOTIDE SEQUENCE [LARGE SCALE GENOMIC DNA]</scope>
    <source>
        <strain evidence="1 2">JCM 15089</strain>
    </source>
</reference>
<accession>A0ABN1EXE0</accession>
<gene>
    <name evidence="1" type="ORF">GCM10008942_27250</name>
</gene>